<proteinExistence type="predicted"/>
<organism evidence="2 3">
    <name type="scientific">Streptomyces similanensis</name>
    <dbReference type="NCBI Taxonomy" id="1274988"/>
    <lineage>
        <taxon>Bacteria</taxon>
        <taxon>Bacillati</taxon>
        <taxon>Actinomycetota</taxon>
        <taxon>Actinomycetes</taxon>
        <taxon>Kitasatosporales</taxon>
        <taxon>Streptomycetaceae</taxon>
        <taxon>Streptomyces</taxon>
    </lineage>
</organism>
<gene>
    <name evidence="2" type="ORF">GCM10023336_53420</name>
</gene>
<name>A0ABP9L591_9ACTN</name>
<dbReference type="InterPro" id="IPR021354">
    <property type="entry name" value="DUF2975"/>
</dbReference>
<dbReference type="RefSeq" id="WP_345670613.1">
    <property type="nucleotide sequence ID" value="NZ_BAABKC010000085.1"/>
</dbReference>
<keyword evidence="3" id="KW-1185">Reference proteome</keyword>
<feature type="transmembrane region" description="Helical" evidence="1">
    <location>
        <begin position="168"/>
        <end position="189"/>
    </location>
</feature>
<keyword evidence="1" id="KW-0472">Membrane</keyword>
<evidence type="ECO:0000313" key="2">
    <source>
        <dbReference type="EMBL" id="GAA5069401.1"/>
    </source>
</evidence>
<protein>
    <recommendedName>
        <fullName evidence="4">DUF2975 domain-containing protein</fullName>
    </recommendedName>
</protein>
<keyword evidence="1" id="KW-0812">Transmembrane</keyword>
<feature type="transmembrane region" description="Helical" evidence="1">
    <location>
        <begin position="133"/>
        <end position="153"/>
    </location>
</feature>
<accession>A0ABP9L591</accession>
<evidence type="ECO:0000313" key="3">
    <source>
        <dbReference type="Proteomes" id="UP001500124"/>
    </source>
</evidence>
<feature type="transmembrane region" description="Helical" evidence="1">
    <location>
        <begin position="92"/>
        <end position="113"/>
    </location>
</feature>
<reference evidence="3" key="1">
    <citation type="journal article" date="2019" name="Int. J. Syst. Evol. Microbiol.">
        <title>The Global Catalogue of Microorganisms (GCM) 10K type strain sequencing project: providing services to taxonomists for standard genome sequencing and annotation.</title>
        <authorList>
            <consortium name="The Broad Institute Genomics Platform"/>
            <consortium name="The Broad Institute Genome Sequencing Center for Infectious Disease"/>
            <person name="Wu L."/>
            <person name="Ma J."/>
        </authorList>
    </citation>
    <scope>NUCLEOTIDE SEQUENCE [LARGE SCALE GENOMIC DNA]</scope>
    <source>
        <strain evidence="3">JCM 18410</strain>
    </source>
</reference>
<dbReference type="EMBL" id="BAABKC010000085">
    <property type="protein sequence ID" value="GAA5069401.1"/>
    <property type="molecule type" value="Genomic_DNA"/>
</dbReference>
<comment type="caution">
    <text evidence="2">The sequence shown here is derived from an EMBL/GenBank/DDBJ whole genome shotgun (WGS) entry which is preliminary data.</text>
</comment>
<evidence type="ECO:0008006" key="4">
    <source>
        <dbReference type="Google" id="ProtNLM"/>
    </source>
</evidence>
<keyword evidence="1" id="KW-1133">Transmembrane helix</keyword>
<dbReference type="Proteomes" id="UP001500124">
    <property type="component" value="Unassembled WGS sequence"/>
</dbReference>
<evidence type="ECO:0000256" key="1">
    <source>
        <dbReference type="SAM" id="Phobius"/>
    </source>
</evidence>
<dbReference type="Pfam" id="PF11188">
    <property type="entry name" value="DUF2975"/>
    <property type="match status" value="1"/>
</dbReference>
<sequence length="206" mass="21671">MTGKYGWSRRSDRLLLAALGLAAALTAVFGILLPLLGVLGITDPMDTREVGTAAATRVPDGVIRATAGHGMTLTGGHRADLALTHPDTGQRLLLALPELVGSLLLLLVLYLLLRMARTLRDGDVFVPDNARRLGVIAGAALAQAVLAPVLPALTTQLLVRGTPLSDAIPFQVTFTGAYLLLALLVLALAEVFRRGTRLRADTEGLV</sequence>